<name>A0A9P3GLJ5_9APHY</name>
<evidence type="ECO:0000313" key="2">
    <source>
        <dbReference type="EMBL" id="GJE97687.1"/>
    </source>
</evidence>
<dbReference type="EMBL" id="BPQB01000075">
    <property type="protein sequence ID" value="GJE97687.1"/>
    <property type="molecule type" value="Genomic_DNA"/>
</dbReference>
<keyword evidence="1" id="KW-0472">Membrane</keyword>
<dbReference type="OrthoDB" id="3354157at2759"/>
<feature type="transmembrane region" description="Helical" evidence="1">
    <location>
        <begin position="118"/>
        <end position="139"/>
    </location>
</feature>
<evidence type="ECO:0000313" key="3">
    <source>
        <dbReference type="Proteomes" id="UP000703269"/>
    </source>
</evidence>
<gene>
    <name evidence="2" type="ORF">PsYK624_139080</name>
</gene>
<organism evidence="2 3">
    <name type="scientific">Phanerochaete sordida</name>
    <dbReference type="NCBI Taxonomy" id="48140"/>
    <lineage>
        <taxon>Eukaryota</taxon>
        <taxon>Fungi</taxon>
        <taxon>Dikarya</taxon>
        <taxon>Basidiomycota</taxon>
        <taxon>Agaricomycotina</taxon>
        <taxon>Agaricomycetes</taxon>
        <taxon>Polyporales</taxon>
        <taxon>Phanerochaetaceae</taxon>
        <taxon>Phanerochaete</taxon>
    </lineage>
</organism>
<keyword evidence="1" id="KW-1133">Transmembrane helix</keyword>
<protein>
    <submittedName>
        <fullName evidence="2">Uncharacterized protein</fullName>
    </submittedName>
</protein>
<comment type="caution">
    <text evidence="2">The sequence shown here is derived from an EMBL/GenBank/DDBJ whole genome shotgun (WGS) entry which is preliminary data.</text>
</comment>
<reference evidence="2 3" key="1">
    <citation type="submission" date="2021-08" db="EMBL/GenBank/DDBJ databases">
        <title>Draft Genome Sequence of Phanerochaete sordida strain YK-624.</title>
        <authorList>
            <person name="Mori T."/>
            <person name="Dohra H."/>
            <person name="Suzuki T."/>
            <person name="Kawagishi H."/>
            <person name="Hirai H."/>
        </authorList>
    </citation>
    <scope>NUCLEOTIDE SEQUENCE [LARGE SCALE GENOMIC DNA]</scope>
    <source>
        <strain evidence="2 3">YK-624</strain>
    </source>
</reference>
<accession>A0A9P3GLJ5</accession>
<evidence type="ECO:0000256" key="1">
    <source>
        <dbReference type="SAM" id="Phobius"/>
    </source>
</evidence>
<feature type="transmembrane region" description="Helical" evidence="1">
    <location>
        <begin position="73"/>
        <end position="94"/>
    </location>
</feature>
<proteinExistence type="predicted"/>
<keyword evidence="3" id="KW-1185">Reference proteome</keyword>
<sequence>MTVIGINTTALMMLLRVSAMYNRKPLVVGFVAAAFCVEFGVSAWLLSHGIPVRHSTTAIHACTMIFDDSKVGGIASASAWLPLLYDTLVLALTLKRTLGPVRNKTAGKIARVLLRDGILYYSVIFAVNLVLTLMIATAPPGLQNITAQLEYLLTVTMMSRITLHLRKQARAREADTALASASAAGTARGTSGGGGGGVRSRLRFTGTRSDALSVTVEESTVTVDDCGAVVARGAKGAAAEWFEMRAPPPVRVASPRVRAPRDDPELRFVV</sequence>
<keyword evidence="1" id="KW-0812">Transmembrane</keyword>
<dbReference type="AlphaFoldDB" id="A0A9P3GLJ5"/>
<dbReference type="Proteomes" id="UP000703269">
    <property type="component" value="Unassembled WGS sequence"/>
</dbReference>